<evidence type="ECO:0000313" key="2">
    <source>
        <dbReference type="EMBL" id="TDP61476.1"/>
    </source>
</evidence>
<proteinExistence type="predicted"/>
<evidence type="ECO:0000259" key="1">
    <source>
        <dbReference type="Pfam" id="PF09836"/>
    </source>
</evidence>
<feature type="domain" description="Putative DNA-binding" evidence="1">
    <location>
        <begin position="7"/>
        <end position="93"/>
    </location>
</feature>
<dbReference type="InterPro" id="IPR018640">
    <property type="entry name" value="DUF2063"/>
</dbReference>
<organism evidence="2 3">
    <name type="scientific">Roseateles toxinivorans</name>
    <dbReference type="NCBI Taxonomy" id="270368"/>
    <lineage>
        <taxon>Bacteria</taxon>
        <taxon>Pseudomonadati</taxon>
        <taxon>Pseudomonadota</taxon>
        <taxon>Betaproteobacteria</taxon>
        <taxon>Burkholderiales</taxon>
        <taxon>Sphaerotilaceae</taxon>
        <taxon>Roseateles</taxon>
    </lineage>
</organism>
<dbReference type="InterPro" id="IPR044922">
    <property type="entry name" value="DUF2063_N_sf"/>
</dbReference>
<dbReference type="OrthoDB" id="343356at2"/>
<keyword evidence="3" id="KW-1185">Reference proteome</keyword>
<dbReference type="InParanoid" id="A0A4R6QG26"/>
<dbReference type="Proteomes" id="UP000295361">
    <property type="component" value="Unassembled WGS sequence"/>
</dbReference>
<reference evidence="2 3" key="1">
    <citation type="submission" date="2019-03" db="EMBL/GenBank/DDBJ databases">
        <title>Genomic Encyclopedia of Type Strains, Phase IV (KMG-IV): sequencing the most valuable type-strain genomes for metagenomic binning, comparative biology and taxonomic classification.</title>
        <authorList>
            <person name="Goeker M."/>
        </authorList>
    </citation>
    <scope>NUCLEOTIDE SEQUENCE [LARGE SCALE GENOMIC DNA]</scope>
    <source>
        <strain evidence="2 3">DSM 16998</strain>
    </source>
</reference>
<dbReference type="Gene3D" id="1.10.150.690">
    <property type="entry name" value="DUF2063"/>
    <property type="match status" value="1"/>
</dbReference>
<dbReference type="RefSeq" id="WP_133703564.1">
    <property type="nucleotide sequence ID" value="NZ_SNXS01000012.1"/>
</dbReference>
<dbReference type="EMBL" id="SNXS01000012">
    <property type="protein sequence ID" value="TDP61476.1"/>
    <property type="molecule type" value="Genomic_DNA"/>
</dbReference>
<comment type="caution">
    <text evidence="2">The sequence shown here is derived from an EMBL/GenBank/DDBJ whole genome shotgun (WGS) entry which is preliminary data.</text>
</comment>
<dbReference type="AlphaFoldDB" id="A0A4R6QG26"/>
<name>A0A4R6QG26_9BURK</name>
<gene>
    <name evidence="2" type="ORF">DES47_11225</name>
</gene>
<dbReference type="Gene3D" id="3.90.930.50">
    <property type="match status" value="1"/>
</dbReference>
<protein>
    <recommendedName>
        <fullName evidence="1">Putative DNA-binding domain-containing protein</fullName>
    </recommendedName>
</protein>
<evidence type="ECO:0000313" key="3">
    <source>
        <dbReference type="Proteomes" id="UP000295361"/>
    </source>
</evidence>
<accession>A0A4R6QG26</accession>
<sequence length="258" mass="28447">MNPDLLQQQHALSLWVREPGSAAPALLKPKGRPEIYQNAYRARLIAALGDNYTVLQRAMGDEGFETLALAYIAAHPSRQASIRWFGDGLAGFMAEHEDLVPHPALVDFARMDWALRGAFDAADAAVLGLQDLTVLAPDEWPTLRFKLHPSVQRIGLTWAIAPAWHVLRDFEPETGEDAPEMPEPDASDHTMLVWRQGLETRWRSLDPIEAQLLQALAEGQDFATLGASLAEQLGDEGHAARAVAALLGRWLADGLLRR</sequence>
<dbReference type="Pfam" id="PF09836">
    <property type="entry name" value="DUF2063"/>
    <property type="match status" value="1"/>
</dbReference>